<evidence type="ECO:0000256" key="3">
    <source>
        <dbReference type="ARBA" id="ARBA00022676"/>
    </source>
</evidence>
<name>A0A816LTL5_9BILA</name>
<evidence type="ECO:0000256" key="6">
    <source>
        <dbReference type="ARBA" id="ARBA00023136"/>
    </source>
</evidence>
<dbReference type="InterPro" id="IPR004835">
    <property type="entry name" value="Chitin_synth"/>
</dbReference>
<feature type="transmembrane region" description="Helical" evidence="7">
    <location>
        <begin position="420"/>
        <end position="443"/>
    </location>
</feature>
<dbReference type="PANTHER" id="PTHR22914">
    <property type="entry name" value="CHITIN SYNTHASE"/>
    <property type="match status" value="1"/>
</dbReference>
<dbReference type="GO" id="GO:0004100">
    <property type="term" value="F:chitin synthase activity"/>
    <property type="evidence" value="ECO:0007669"/>
    <property type="project" value="UniProtKB-EC"/>
</dbReference>
<gene>
    <name evidence="8" type="ORF">MBJ925_LOCUS6282</name>
</gene>
<sequence length="959" mass="109092">MPYGDGILESPADRYGKTTLCMRNAKRLFKCAAYVVYFVGVLVFAVASKGSFLLMTQSLGNRLQEKQYASRWSLMLVATICVPYVFLFLEALAKSLFRNRHGPVFTDLITIFVLESIHTFGVCLLVFRVLPSCDVIRGLLLMNAVCTIPAFCKLTLSKSNSKPMLRFLTLFVDLAAFAAQCSVYFIVTSTQFTAFLTKPSGATTTPATAIGDSLASDSLDAMKAAADTIEQVQLRFGWEAPVALFCVSIVWWENYVDRDIKLGKLNIPLGTYKRHLQSIRSKANIGASIWKIALTVAFSYLLLPRDHFENVFVSFNSNRVGNVLTDTSLHAGSELNNYDAGPLSNQFDMNGNDLPVRHKRQMPLFPGGGGGVSDDNNTIMGKIGGNEQMTLFSNNDDDPSVAAADPFDIPPDREKTIEDYWHSLGPFVPMIIHFFSTGLCYYFSKSACKMQMQRVAFAVPLTLATPVTLAIMIGLCQWKTDQIVLIREIMYWECSENLSSTRITWHIVVGLSLWYLSQLWITSHVWFPENKRLATTETLFVLPQYDSSLIEQSLLLNRRRNEPEHQKNIFEDHLKGLGMAPYSEDEKLDNNTKIYLCGTLWHETISEMILILKSIMRMDIDQSARRQARDEFQVIDPDYYDMEAHVFFDDAFYHDENQQRTLNIFVNDFFEAINKAAGIVHDVEGMKLAPPQKTATPYGGRLSWRLPGGNLLVVHLKDKLKVSKKKRWSMVMYMYYLLGYRILGQCEERMKSLTKVIEDSPDKRNYRRHFDQNEDLHVYYKDILGPRLLLEAENTFILSVDGDVDFGPDSVRMLTDRMKKDKKVGAVSSRIHPIGSGPLIWYQKMEYAMCYWLQKTTEHSLGCVLCAPGCFALYRASALMDDNVMKVFAARCESPEDYLLRDLGEDRFLSKLLIEQGYRIEYCAAADAYTHAPETFTDFFNQRRRWIPSTLGITVSILK</sequence>
<dbReference type="PANTHER" id="PTHR22914:SF42">
    <property type="entry name" value="CHITIN SYNTHASE"/>
    <property type="match status" value="1"/>
</dbReference>
<dbReference type="Gene3D" id="3.90.550.10">
    <property type="entry name" value="Spore Coat Polysaccharide Biosynthesis Protein SpsA, Chain A"/>
    <property type="match status" value="1"/>
</dbReference>
<dbReference type="SUPFAM" id="SSF53448">
    <property type="entry name" value="Nucleotide-diphospho-sugar transferases"/>
    <property type="match status" value="1"/>
</dbReference>
<dbReference type="GO" id="GO:0006031">
    <property type="term" value="P:chitin biosynthetic process"/>
    <property type="evidence" value="ECO:0007669"/>
    <property type="project" value="TreeGrafter"/>
</dbReference>
<keyword evidence="4 7" id="KW-0812">Transmembrane</keyword>
<feature type="transmembrane region" description="Helical" evidence="7">
    <location>
        <begin position="455"/>
        <end position="475"/>
    </location>
</feature>
<dbReference type="GO" id="GO:0071944">
    <property type="term" value="C:cell periphery"/>
    <property type="evidence" value="ECO:0007669"/>
    <property type="project" value="TreeGrafter"/>
</dbReference>
<keyword evidence="6 7" id="KW-0472">Membrane</keyword>
<organism evidence="8 9">
    <name type="scientific">Rotaria magnacalcarata</name>
    <dbReference type="NCBI Taxonomy" id="392030"/>
    <lineage>
        <taxon>Eukaryota</taxon>
        <taxon>Metazoa</taxon>
        <taxon>Spiralia</taxon>
        <taxon>Gnathifera</taxon>
        <taxon>Rotifera</taxon>
        <taxon>Eurotatoria</taxon>
        <taxon>Bdelloidea</taxon>
        <taxon>Philodinida</taxon>
        <taxon>Philodinidae</taxon>
        <taxon>Rotaria</taxon>
    </lineage>
</organism>
<evidence type="ECO:0000256" key="7">
    <source>
        <dbReference type="SAM" id="Phobius"/>
    </source>
</evidence>
<keyword evidence="3" id="KW-0808">Transferase</keyword>
<feature type="transmembrane region" description="Helical" evidence="7">
    <location>
        <begin position="72"/>
        <end position="92"/>
    </location>
</feature>
<evidence type="ECO:0000256" key="1">
    <source>
        <dbReference type="ARBA" id="ARBA00004141"/>
    </source>
</evidence>
<dbReference type="EC" id="2.4.1.16" evidence="2"/>
<dbReference type="InterPro" id="IPR029044">
    <property type="entry name" value="Nucleotide-diphossugar_trans"/>
</dbReference>
<evidence type="ECO:0000313" key="8">
    <source>
        <dbReference type="EMBL" id="CAF1959307.1"/>
    </source>
</evidence>
<comment type="subcellular location">
    <subcellularLocation>
        <location evidence="1">Membrane</location>
        <topology evidence="1">Multi-pass membrane protein</topology>
    </subcellularLocation>
</comment>
<evidence type="ECO:0000256" key="2">
    <source>
        <dbReference type="ARBA" id="ARBA00012543"/>
    </source>
</evidence>
<feature type="transmembrane region" description="Helical" evidence="7">
    <location>
        <begin position="136"/>
        <end position="156"/>
    </location>
</feature>
<dbReference type="Proteomes" id="UP000663824">
    <property type="component" value="Unassembled WGS sequence"/>
</dbReference>
<dbReference type="Pfam" id="PF03142">
    <property type="entry name" value="Chitin_synth_2"/>
    <property type="match status" value="1"/>
</dbReference>
<evidence type="ECO:0000313" key="9">
    <source>
        <dbReference type="Proteomes" id="UP000663824"/>
    </source>
</evidence>
<dbReference type="AlphaFoldDB" id="A0A816LTL5"/>
<accession>A0A816LTL5</accession>
<evidence type="ECO:0000256" key="5">
    <source>
        <dbReference type="ARBA" id="ARBA00022989"/>
    </source>
</evidence>
<feature type="transmembrane region" description="Helical" evidence="7">
    <location>
        <begin position="168"/>
        <end position="187"/>
    </location>
</feature>
<feature type="transmembrane region" description="Helical" evidence="7">
    <location>
        <begin position="104"/>
        <end position="130"/>
    </location>
</feature>
<proteinExistence type="predicted"/>
<comment type="caution">
    <text evidence="8">The sequence shown here is derived from an EMBL/GenBank/DDBJ whole genome shotgun (WGS) entry which is preliminary data.</text>
</comment>
<feature type="non-terminal residue" evidence="8">
    <location>
        <position position="1"/>
    </location>
</feature>
<feature type="transmembrane region" description="Helical" evidence="7">
    <location>
        <begin position="32"/>
        <end position="52"/>
    </location>
</feature>
<feature type="transmembrane region" description="Helical" evidence="7">
    <location>
        <begin position="283"/>
        <end position="303"/>
    </location>
</feature>
<evidence type="ECO:0000256" key="4">
    <source>
        <dbReference type="ARBA" id="ARBA00022692"/>
    </source>
</evidence>
<dbReference type="EMBL" id="CAJNRE010001835">
    <property type="protein sequence ID" value="CAF1959307.1"/>
    <property type="molecule type" value="Genomic_DNA"/>
</dbReference>
<reference evidence="8" key="1">
    <citation type="submission" date="2021-02" db="EMBL/GenBank/DDBJ databases">
        <authorList>
            <person name="Nowell W R."/>
        </authorList>
    </citation>
    <scope>NUCLEOTIDE SEQUENCE</scope>
</reference>
<protein>
    <recommendedName>
        <fullName evidence="2">chitin synthase</fullName>
        <ecNumber evidence="2">2.4.1.16</ecNumber>
    </recommendedName>
</protein>
<dbReference type="GO" id="GO:0016020">
    <property type="term" value="C:membrane"/>
    <property type="evidence" value="ECO:0007669"/>
    <property type="project" value="UniProtKB-SubCell"/>
</dbReference>
<keyword evidence="3" id="KW-0328">Glycosyltransferase</keyword>
<keyword evidence="5 7" id="KW-1133">Transmembrane helix</keyword>